<evidence type="ECO:0000256" key="1">
    <source>
        <dbReference type="ARBA" id="ARBA00004123"/>
    </source>
</evidence>
<dbReference type="PANTHER" id="PTHR12493:SF0">
    <property type="entry name" value="CUE DOMAIN-CONTAINING PROTEIN 2"/>
    <property type="match status" value="1"/>
</dbReference>
<evidence type="ECO:0000313" key="6">
    <source>
        <dbReference type="Proteomes" id="UP000050795"/>
    </source>
</evidence>
<reference evidence="7 8" key="2">
    <citation type="submission" date="2023-11" db="UniProtKB">
        <authorList>
            <consortium name="WormBaseParasite"/>
        </authorList>
    </citation>
    <scope>IDENTIFICATION</scope>
</reference>
<sequence>MDLKSSLTKFLSMHVKNSSYQFDEEIITYLEGIVESCDYDELDELEFLSMCGAYIPQLNEIPKDIFLEWFSSVSDSIKNKSEVHSTGNSDHQNIPISSNNSKEIKKNYELKDQNTDQLCEHCCTNCRKIDADESVKTLASILPDACRNVLKDCLQTTNNNVDEAVLLALNRLTLNNNDNTTGKELNTSKRNKTVVTASKSSSSSTITTTADIDEKLDEKAKSLVLNRYDFVSEGGGGGGQPVKPKLPSEYDKKQPNIRYIDGKPVDTGGKKYIEIKTEYPNMPRPTFLKALKQYKFH</sequence>
<dbReference type="CDD" id="cd14279">
    <property type="entry name" value="CUE"/>
    <property type="match status" value="1"/>
</dbReference>
<dbReference type="GO" id="GO:0005634">
    <property type="term" value="C:nucleus"/>
    <property type="evidence" value="ECO:0007669"/>
    <property type="project" value="UniProtKB-SubCell"/>
</dbReference>
<keyword evidence="5" id="KW-0539">Nucleus</keyword>
<evidence type="ECO:0000256" key="2">
    <source>
        <dbReference type="ARBA" id="ARBA00004496"/>
    </source>
</evidence>
<reference evidence="6" key="1">
    <citation type="submission" date="2022-06" db="EMBL/GenBank/DDBJ databases">
        <authorList>
            <person name="Berger JAMES D."/>
            <person name="Berger JAMES D."/>
        </authorList>
    </citation>
    <scope>NUCLEOTIDE SEQUENCE [LARGE SCALE GENOMIC DNA]</scope>
</reference>
<evidence type="ECO:0000313" key="7">
    <source>
        <dbReference type="WBParaSite" id="TREG1_121130.1"/>
    </source>
</evidence>
<dbReference type="GO" id="GO:0005737">
    <property type="term" value="C:cytoplasm"/>
    <property type="evidence" value="ECO:0007669"/>
    <property type="project" value="UniProtKB-SubCell"/>
</dbReference>
<dbReference type="WBParaSite" id="TREG1_121130.3">
    <property type="protein sequence ID" value="TREG1_121130.3"/>
    <property type="gene ID" value="TREG1_121130"/>
</dbReference>
<proteinExistence type="predicted"/>
<dbReference type="PANTHER" id="PTHR12493">
    <property type="entry name" value="CUE DOMAIN CONTAINING 2"/>
    <property type="match status" value="1"/>
</dbReference>
<dbReference type="AlphaFoldDB" id="A0AA85IYT2"/>
<evidence type="ECO:0000256" key="4">
    <source>
        <dbReference type="ARBA" id="ARBA00022786"/>
    </source>
</evidence>
<name>A0AA85IYT2_TRIRE</name>
<dbReference type="Proteomes" id="UP000050795">
    <property type="component" value="Unassembled WGS sequence"/>
</dbReference>
<comment type="subcellular location">
    <subcellularLocation>
        <location evidence="2">Cytoplasm</location>
    </subcellularLocation>
    <subcellularLocation>
        <location evidence="1">Nucleus</location>
    </subcellularLocation>
</comment>
<evidence type="ECO:0000256" key="5">
    <source>
        <dbReference type="ARBA" id="ARBA00023242"/>
    </source>
</evidence>
<evidence type="ECO:0000256" key="3">
    <source>
        <dbReference type="ARBA" id="ARBA00022490"/>
    </source>
</evidence>
<protein>
    <recommendedName>
        <fullName evidence="9">CUE domain-containing protein</fullName>
    </recommendedName>
</protein>
<keyword evidence="4" id="KW-0833">Ubl conjugation pathway</keyword>
<dbReference type="WBParaSite" id="TREG1_121130.1">
    <property type="protein sequence ID" value="TREG1_121130.1"/>
    <property type="gene ID" value="TREG1_121130"/>
</dbReference>
<keyword evidence="3" id="KW-0963">Cytoplasm</keyword>
<evidence type="ECO:0000313" key="8">
    <source>
        <dbReference type="WBParaSite" id="TREG1_121130.2"/>
    </source>
</evidence>
<organism evidence="6 8">
    <name type="scientific">Trichobilharzia regenti</name>
    <name type="common">Nasal bird schistosome</name>
    <dbReference type="NCBI Taxonomy" id="157069"/>
    <lineage>
        <taxon>Eukaryota</taxon>
        <taxon>Metazoa</taxon>
        <taxon>Spiralia</taxon>
        <taxon>Lophotrochozoa</taxon>
        <taxon>Platyhelminthes</taxon>
        <taxon>Trematoda</taxon>
        <taxon>Digenea</taxon>
        <taxon>Strigeidida</taxon>
        <taxon>Schistosomatoidea</taxon>
        <taxon>Schistosomatidae</taxon>
        <taxon>Trichobilharzia</taxon>
    </lineage>
</organism>
<dbReference type="WBParaSite" id="TREG1_121130.2">
    <property type="protein sequence ID" value="TREG1_121130.2"/>
    <property type="gene ID" value="TREG1_121130"/>
</dbReference>
<keyword evidence="6" id="KW-1185">Reference proteome</keyword>
<accession>A0AA85IYT2</accession>
<evidence type="ECO:0008006" key="9">
    <source>
        <dbReference type="Google" id="ProtNLM"/>
    </source>
</evidence>